<dbReference type="PANTHER" id="PTHR42688:SF1">
    <property type="entry name" value="BLR5212 PROTEIN"/>
    <property type="match status" value="1"/>
</dbReference>
<feature type="transmembrane region" description="Helical" evidence="6">
    <location>
        <begin position="348"/>
        <end position="371"/>
    </location>
</feature>
<evidence type="ECO:0000256" key="2">
    <source>
        <dbReference type="ARBA" id="ARBA00022475"/>
    </source>
</evidence>
<feature type="domain" description="Major facilitator superfamily (MFS) profile" evidence="7">
    <location>
        <begin position="14"/>
        <end position="401"/>
    </location>
</feature>
<keyword evidence="3 6" id="KW-0812">Transmembrane</keyword>
<dbReference type="GO" id="GO:0022857">
    <property type="term" value="F:transmembrane transporter activity"/>
    <property type="evidence" value="ECO:0007669"/>
    <property type="project" value="InterPro"/>
</dbReference>
<dbReference type="EMBL" id="LT629749">
    <property type="protein sequence ID" value="SDS01270.1"/>
    <property type="molecule type" value="Genomic_DNA"/>
</dbReference>
<feature type="transmembrane region" description="Helical" evidence="6">
    <location>
        <begin position="263"/>
        <end position="284"/>
    </location>
</feature>
<evidence type="ECO:0000313" key="9">
    <source>
        <dbReference type="Proteomes" id="UP000199092"/>
    </source>
</evidence>
<feature type="transmembrane region" description="Helical" evidence="6">
    <location>
        <begin position="377"/>
        <end position="397"/>
    </location>
</feature>
<comment type="subcellular location">
    <subcellularLocation>
        <location evidence="1">Cell membrane</location>
        <topology evidence="1">Multi-pass membrane protein</topology>
    </subcellularLocation>
</comment>
<evidence type="ECO:0000256" key="6">
    <source>
        <dbReference type="SAM" id="Phobius"/>
    </source>
</evidence>
<dbReference type="PANTHER" id="PTHR42688">
    <property type="entry name" value="CONSERVED PROTEIN"/>
    <property type="match status" value="1"/>
</dbReference>
<reference evidence="8 9" key="1">
    <citation type="submission" date="2016-10" db="EMBL/GenBank/DDBJ databases">
        <authorList>
            <person name="de Groot N.N."/>
        </authorList>
    </citation>
    <scope>NUCLEOTIDE SEQUENCE [LARGE SCALE GENOMIC DNA]</scope>
    <source>
        <strain evidence="8 9">DSM 21741</strain>
    </source>
</reference>
<gene>
    <name evidence="8" type="ORF">SAMN04488543_0919</name>
</gene>
<sequence>MAEPATAEQQRTAGAWRAVVGFGVVSLAADMVYEGARSVTGPLLASLGATAVVVGLVTGLGEAVALVLRLFSGSLADRTGRYWGLTLAGYALTAVCVPLLAVTPFLGAAGLAVAIALVLAERTGKAVRSPAKSALLATAAAQVGLGRGLGVHKALDQVGAFAGPLLVAGVAALTGALWPALAVLVVPGGVAMALLLWVRRRVDGPRASRERPTAAAPVLTTRLPRRFWWFAASSAAATAGLVTFGVISFHLTREQVVPVAGVPVVYAGAMAVGALAALATGWAYDRVAGRVLLVLPVLVVLVPLLAFSDDLGPAVAGVLVWGAAVGVQDSTVKALVADLVPAGRRAAAYGSFAAVQGGAAVLGGAAAGWLYERSLPGLVTVVALTQVVSLVLLLVSLRRPPAG</sequence>
<dbReference type="Pfam" id="PF07690">
    <property type="entry name" value="MFS_1"/>
    <property type="match status" value="1"/>
</dbReference>
<evidence type="ECO:0000259" key="7">
    <source>
        <dbReference type="PROSITE" id="PS50850"/>
    </source>
</evidence>
<keyword evidence="9" id="KW-1185">Reference proteome</keyword>
<dbReference type="InterPro" id="IPR011701">
    <property type="entry name" value="MFS"/>
</dbReference>
<feature type="transmembrane region" description="Helical" evidence="6">
    <location>
        <begin position="45"/>
        <end position="67"/>
    </location>
</feature>
<feature type="transmembrane region" description="Helical" evidence="6">
    <location>
        <begin position="291"/>
        <end position="308"/>
    </location>
</feature>
<feature type="transmembrane region" description="Helical" evidence="6">
    <location>
        <begin position="15"/>
        <end position="33"/>
    </location>
</feature>
<dbReference type="RefSeq" id="WP_231930330.1">
    <property type="nucleotide sequence ID" value="NZ_LT629749.1"/>
</dbReference>
<dbReference type="InterPro" id="IPR036259">
    <property type="entry name" value="MFS_trans_sf"/>
</dbReference>
<proteinExistence type="predicted"/>
<dbReference type="InterPro" id="IPR020846">
    <property type="entry name" value="MFS_dom"/>
</dbReference>
<organism evidence="8 9">
    <name type="scientific">Friedmanniella luteola</name>
    <dbReference type="NCBI Taxonomy" id="546871"/>
    <lineage>
        <taxon>Bacteria</taxon>
        <taxon>Bacillati</taxon>
        <taxon>Actinomycetota</taxon>
        <taxon>Actinomycetes</taxon>
        <taxon>Propionibacteriales</taxon>
        <taxon>Nocardioidaceae</taxon>
        <taxon>Friedmanniella</taxon>
    </lineage>
</organism>
<name>A0A1H1NR56_9ACTN</name>
<feature type="transmembrane region" description="Helical" evidence="6">
    <location>
        <begin position="180"/>
        <end position="198"/>
    </location>
</feature>
<evidence type="ECO:0000256" key="3">
    <source>
        <dbReference type="ARBA" id="ARBA00022692"/>
    </source>
</evidence>
<keyword evidence="5 6" id="KW-0472">Membrane</keyword>
<evidence type="ECO:0000313" key="8">
    <source>
        <dbReference type="EMBL" id="SDS01270.1"/>
    </source>
</evidence>
<evidence type="ECO:0000256" key="4">
    <source>
        <dbReference type="ARBA" id="ARBA00022989"/>
    </source>
</evidence>
<dbReference type="STRING" id="546871.SAMN04488543_0919"/>
<keyword evidence="2" id="KW-1003">Cell membrane</keyword>
<dbReference type="PROSITE" id="PS50850">
    <property type="entry name" value="MFS"/>
    <property type="match status" value="1"/>
</dbReference>
<accession>A0A1H1NR56</accession>
<dbReference type="AlphaFoldDB" id="A0A1H1NR56"/>
<dbReference type="GO" id="GO:0005886">
    <property type="term" value="C:plasma membrane"/>
    <property type="evidence" value="ECO:0007669"/>
    <property type="project" value="UniProtKB-SubCell"/>
</dbReference>
<dbReference type="SUPFAM" id="SSF103473">
    <property type="entry name" value="MFS general substrate transporter"/>
    <property type="match status" value="1"/>
</dbReference>
<evidence type="ECO:0000256" key="5">
    <source>
        <dbReference type="ARBA" id="ARBA00023136"/>
    </source>
</evidence>
<feature type="transmembrane region" description="Helical" evidence="6">
    <location>
        <begin position="227"/>
        <end position="251"/>
    </location>
</feature>
<feature type="transmembrane region" description="Helical" evidence="6">
    <location>
        <begin position="314"/>
        <end position="336"/>
    </location>
</feature>
<feature type="transmembrane region" description="Helical" evidence="6">
    <location>
        <begin position="87"/>
        <end position="120"/>
    </location>
</feature>
<dbReference type="Gene3D" id="1.20.1250.20">
    <property type="entry name" value="MFS general substrate transporter like domains"/>
    <property type="match status" value="1"/>
</dbReference>
<dbReference type="Proteomes" id="UP000199092">
    <property type="component" value="Chromosome I"/>
</dbReference>
<keyword evidence="4 6" id="KW-1133">Transmembrane helix</keyword>
<protein>
    <submittedName>
        <fullName evidence="8">Predicted arabinose efflux permease, MFS family</fullName>
    </submittedName>
</protein>
<dbReference type="CDD" id="cd17370">
    <property type="entry name" value="MFS_MJ1317_like"/>
    <property type="match status" value="1"/>
</dbReference>
<dbReference type="InterPro" id="IPR052425">
    <property type="entry name" value="Uncharacterized_MFS-type"/>
</dbReference>
<evidence type="ECO:0000256" key="1">
    <source>
        <dbReference type="ARBA" id="ARBA00004651"/>
    </source>
</evidence>